<name>A0A7W1X7E8_9BACL</name>
<accession>A0A7W1X7E8</accession>
<dbReference type="AlphaFoldDB" id="A0A7W1X7E8"/>
<organism evidence="1 2">
    <name type="scientific">Thermoactinomyces daqus</name>
    <dbReference type="NCBI Taxonomy" id="1329516"/>
    <lineage>
        <taxon>Bacteria</taxon>
        <taxon>Bacillati</taxon>
        <taxon>Bacillota</taxon>
        <taxon>Bacilli</taxon>
        <taxon>Bacillales</taxon>
        <taxon>Thermoactinomycetaceae</taxon>
        <taxon>Thermoactinomyces</taxon>
    </lineage>
</organism>
<gene>
    <name evidence="1" type="ORF">H1164_00730</name>
</gene>
<dbReference type="OrthoDB" id="9818941at2"/>
<evidence type="ECO:0000313" key="1">
    <source>
        <dbReference type="EMBL" id="MBA4541436.1"/>
    </source>
</evidence>
<proteinExistence type="predicted"/>
<dbReference type="RefSeq" id="WP_033099256.1">
    <property type="nucleotide sequence ID" value="NZ_JACEIP010000001.1"/>
</dbReference>
<reference evidence="1 2" key="1">
    <citation type="submission" date="2020-07" db="EMBL/GenBank/DDBJ databases">
        <authorList>
            <person name="Feng H."/>
        </authorList>
    </citation>
    <scope>NUCLEOTIDE SEQUENCE [LARGE SCALE GENOMIC DNA]</scope>
    <source>
        <strain evidence="2">s-11</strain>
    </source>
</reference>
<dbReference type="EMBL" id="JACEIP010000001">
    <property type="protein sequence ID" value="MBA4541436.1"/>
    <property type="molecule type" value="Genomic_DNA"/>
</dbReference>
<comment type="caution">
    <text evidence="1">The sequence shown here is derived from an EMBL/GenBank/DDBJ whole genome shotgun (WGS) entry which is preliminary data.</text>
</comment>
<evidence type="ECO:0000313" key="2">
    <source>
        <dbReference type="Proteomes" id="UP000530514"/>
    </source>
</evidence>
<protein>
    <submittedName>
        <fullName evidence="1">Uncharacterized protein</fullName>
    </submittedName>
</protein>
<dbReference type="Proteomes" id="UP000530514">
    <property type="component" value="Unassembled WGS sequence"/>
</dbReference>
<sequence length="302" mass="34715">MEIERFINRETDTIAFARADGFVAGGNITIAYKPLDEHWIYASFDLYRPVTIPIEARLEQLLLFSEFYVKPGLLLKQSHVYQDVMTRVFAMRHKRKMTELREERAKVFSLFVGSGHYDETMVSLENSSVFNPFLDPELITMASASGGEVSQFYTKYSASIFSFYRVPAGENKGKFYVVINYLPCPYTENKQSYLDDLYIESNPACICPTDVPVDCLAALAHFQFGRLMRLEDLKKEALRGDYPLFIDFLHYLSCPFARKDYPDLEEVFLDFAGCGHPMIEQEVLELARVNGWRKLLKASGKS</sequence>
<keyword evidence="2" id="KW-1185">Reference proteome</keyword>